<evidence type="ECO:0000256" key="1">
    <source>
        <dbReference type="SAM" id="MobiDB-lite"/>
    </source>
</evidence>
<evidence type="ECO:0000313" key="2">
    <source>
        <dbReference type="EMBL" id="BDE95121.1"/>
    </source>
</evidence>
<dbReference type="Proteomes" id="UP001320544">
    <property type="component" value="Chromosome"/>
</dbReference>
<proteinExistence type="predicted"/>
<reference evidence="2 3" key="1">
    <citation type="submission" date="2022-01" db="EMBL/GenBank/DDBJ databases">
        <title>Novel bile acid biosynthetic pathways are enriched in the microbiome of centenarians.</title>
        <authorList>
            <person name="Sato Y."/>
            <person name="Atarashi K."/>
            <person name="Plichta R.D."/>
            <person name="Arai Y."/>
            <person name="Sasajima S."/>
            <person name="Kearney M.S."/>
            <person name="Suda W."/>
            <person name="Takeshita K."/>
            <person name="Sasaki T."/>
            <person name="Okamoto S."/>
            <person name="Skelly N.A."/>
            <person name="Okamura Y."/>
            <person name="Vlamakis H."/>
            <person name="Li Y."/>
            <person name="Tanoue T."/>
            <person name="Takei H."/>
            <person name="Nittono H."/>
            <person name="Narushima S."/>
            <person name="Irie J."/>
            <person name="Itoh H."/>
            <person name="Moriya K."/>
            <person name="Sugiura Y."/>
            <person name="Suematsu M."/>
            <person name="Moritoki N."/>
            <person name="Shibata S."/>
            <person name="Littman R.D."/>
            <person name="Fischbach A.M."/>
            <person name="Uwamino Y."/>
            <person name="Inoue T."/>
            <person name="Honda A."/>
            <person name="Hattori M."/>
            <person name="Murai T."/>
            <person name="Xavier J.R."/>
            <person name="Hirose N."/>
            <person name="Honda K."/>
        </authorList>
    </citation>
    <scope>NUCLEOTIDE SEQUENCE [LARGE SCALE GENOMIC DNA]</scope>
    <source>
        <strain evidence="2 3">CE91-St30</strain>
    </source>
</reference>
<name>A0ABM7WFX3_9ACTN</name>
<dbReference type="EMBL" id="AP025564">
    <property type="protein sequence ID" value="BDE95121.1"/>
    <property type="molecule type" value="Genomic_DNA"/>
</dbReference>
<keyword evidence="3" id="KW-1185">Reference proteome</keyword>
<sequence>MRMCVGTAVRRIPEFAVRTNIDMRPLGTPERQVATRCHARSRYLGRASDSQVRGKKQPYSLSEAFPARRNARPPHGAVASRDIAELLNVSIGEPFSNVSRPGSPKKAAGFRFATVMHAFVKQNRLKRRGSLDKSVH</sequence>
<evidence type="ECO:0000313" key="3">
    <source>
        <dbReference type="Proteomes" id="UP001320544"/>
    </source>
</evidence>
<accession>A0ABM7WFX3</accession>
<feature type="region of interest" description="Disordered" evidence="1">
    <location>
        <begin position="41"/>
        <end position="77"/>
    </location>
</feature>
<gene>
    <name evidence="2" type="ORF">CE91St30_04540</name>
</gene>
<protein>
    <submittedName>
        <fullName evidence="2">Uncharacterized protein</fullName>
    </submittedName>
</protein>
<organism evidence="2 3">
    <name type="scientific">Raoultibacter timonensis</name>
    <dbReference type="NCBI Taxonomy" id="1907662"/>
    <lineage>
        <taxon>Bacteria</taxon>
        <taxon>Bacillati</taxon>
        <taxon>Actinomycetota</taxon>
        <taxon>Coriobacteriia</taxon>
        <taxon>Eggerthellales</taxon>
        <taxon>Eggerthellaceae</taxon>
        <taxon>Raoultibacter</taxon>
    </lineage>
</organism>